<feature type="non-terminal residue" evidence="2">
    <location>
        <position position="72"/>
    </location>
</feature>
<evidence type="ECO:0000313" key="3">
    <source>
        <dbReference type="Proteomes" id="UP001194468"/>
    </source>
</evidence>
<comment type="caution">
    <text evidence="2">The sequence shown here is derived from an EMBL/GenBank/DDBJ whole genome shotgun (WGS) entry which is preliminary data.</text>
</comment>
<dbReference type="Proteomes" id="UP001194468">
    <property type="component" value="Unassembled WGS sequence"/>
</dbReference>
<protein>
    <submittedName>
        <fullName evidence="2">Uncharacterized protein</fullName>
    </submittedName>
</protein>
<accession>A0AAD4GB11</accession>
<reference evidence="2" key="2">
    <citation type="journal article" date="2020" name="Nat. Commun.">
        <title>Large-scale genome sequencing of mycorrhizal fungi provides insights into the early evolution of symbiotic traits.</title>
        <authorList>
            <person name="Miyauchi S."/>
            <person name="Kiss E."/>
            <person name="Kuo A."/>
            <person name="Drula E."/>
            <person name="Kohler A."/>
            <person name="Sanchez-Garcia M."/>
            <person name="Morin E."/>
            <person name="Andreopoulos B."/>
            <person name="Barry K.W."/>
            <person name="Bonito G."/>
            <person name="Buee M."/>
            <person name="Carver A."/>
            <person name="Chen C."/>
            <person name="Cichocki N."/>
            <person name="Clum A."/>
            <person name="Culley D."/>
            <person name="Crous P.W."/>
            <person name="Fauchery L."/>
            <person name="Girlanda M."/>
            <person name="Hayes R.D."/>
            <person name="Keri Z."/>
            <person name="LaButti K."/>
            <person name="Lipzen A."/>
            <person name="Lombard V."/>
            <person name="Magnuson J."/>
            <person name="Maillard F."/>
            <person name="Murat C."/>
            <person name="Nolan M."/>
            <person name="Ohm R.A."/>
            <person name="Pangilinan J."/>
            <person name="Pereira M.F."/>
            <person name="Perotto S."/>
            <person name="Peter M."/>
            <person name="Pfister S."/>
            <person name="Riley R."/>
            <person name="Sitrit Y."/>
            <person name="Stielow J.B."/>
            <person name="Szollosi G."/>
            <person name="Zifcakova L."/>
            <person name="Stursova M."/>
            <person name="Spatafora J.W."/>
            <person name="Tedersoo L."/>
            <person name="Vaario L.M."/>
            <person name="Yamada A."/>
            <person name="Yan M."/>
            <person name="Wang P."/>
            <person name="Xu J."/>
            <person name="Bruns T."/>
            <person name="Baldrian P."/>
            <person name="Vilgalys R."/>
            <person name="Dunand C."/>
            <person name="Henrissat B."/>
            <person name="Grigoriev I.V."/>
            <person name="Hibbett D."/>
            <person name="Nagy L.G."/>
            <person name="Martin F.M."/>
        </authorList>
    </citation>
    <scope>NUCLEOTIDE SEQUENCE</scope>
    <source>
        <strain evidence="2">BED1</strain>
    </source>
</reference>
<feature type="region of interest" description="Disordered" evidence="1">
    <location>
        <begin position="1"/>
        <end position="34"/>
    </location>
</feature>
<evidence type="ECO:0000256" key="1">
    <source>
        <dbReference type="SAM" id="MobiDB-lite"/>
    </source>
</evidence>
<organism evidence="2 3">
    <name type="scientific">Boletus edulis BED1</name>
    <dbReference type="NCBI Taxonomy" id="1328754"/>
    <lineage>
        <taxon>Eukaryota</taxon>
        <taxon>Fungi</taxon>
        <taxon>Dikarya</taxon>
        <taxon>Basidiomycota</taxon>
        <taxon>Agaricomycotina</taxon>
        <taxon>Agaricomycetes</taxon>
        <taxon>Agaricomycetidae</taxon>
        <taxon>Boletales</taxon>
        <taxon>Boletineae</taxon>
        <taxon>Boletaceae</taxon>
        <taxon>Boletoideae</taxon>
        <taxon>Boletus</taxon>
    </lineage>
</organism>
<proteinExistence type="predicted"/>
<name>A0AAD4GB11_BOLED</name>
<sequence length="72" mass="7597">SRPVLGGRLSVAATAGTRDEGQERGTGYDGRRGQDVRGSVYALFGDGVRKGALDEQGEWTAPPWHGQGLVVD</sequence>
<dbReference type="AlphaFoldDB" id="A0AAD4GB11"/>
<reference evidence="2" key="1">
    <citation type="submission" date="2019-10" db="EMBL/GenBank/DDBJ databases">
        <authorList>
            <consortium name="DOE Joint Genome Institute"/>
            <person name="Kuo A."/>
            <person name="Miyauchi S."/>
            <person name="Kiss E."/>
            <person name="Drula E."/>
            <person name="Kohler A."/>
            <person name="Sanchez-Garcia M."/>
            <person name="Andreopoulos B."/>
            <person name="Barry K.W."/>
            <person name="Bonito G."/>
            <person name="Buee M."/>
            <person name="Carver A."/>
            <person name="Chen C."/>
            <person name="Cichocki N."/>
            <person name="Clum A."/>
            <person name="Culley D."/>
            <person name="Crous P.W."/>
            <person name="Fauchery L."/>
            <person name="Girlanda M."/>
            <person name="Hayes R."/>
            <person name="Keri Z."/>
            <person name="LaButti K."/>
            <person name="Lipzen A."/>
            <person name="Lombard V."/>
            <person name="Magnuson J."/>
            <person name="Maillard F."/>
            <person name="Morin E."/>
            <person name="Murat C."/>
            <person name="Nolan M."/>
            <person name="Ohm R."/>
            <person name="Pangilinan J."/>
            <person name="Pereira M."/>
            <person name="Perotto S."/>
            <person name="Peter M."/>
            <person name="Riley R."/>
            <person name="Sitrit Y."/>
            <person name="Stielow B."/>
            <person name="Szollosi G."/>
            <person name="Zifcakova L."/>
            <person name="Stursova M."/>
            <person name="Spatafora J.W."/>
            <person name="Tedersoo L."/>
            <person name="Vaario L.-M."/>
            <person name="Yamada A."/>
            <person name="Yan M."/>
            <person name="Wang P."/>
            <person name="Xu J."/>
            <person name="Bruns T."/>
            <person name="Baldrian P."/>
            <person name="Vilgalys R."/>
            <person name="Henrissat B."/>
            <person name="Grigoriev I.V."/>
            <person name="Hibbett D."/>
            <person name="Nagy L.G."/>
            <person name="Martin F.M."/>
        </authorList>
    </citation>
    <scope>NUCLEOTIDE SEQUENCE</scope>
    <source>
        <strain evidence="2">BED1</strain>
    </source>
</reference>
<feature type="non-terminal residue" evidence="2">
    <location>
        <position position="1"/>
    </location>
</feature>
<keyword evidence="3" id="KW-1185">Reference proteome</keyword>
<evidence type="ECO:0000313" key="2">
    <source>
        <dbReference type="EMBL" id="KAF8435012.1"/>
    </source>
</evidence>
<gene>
    <name evidence="2" type="ORF">L210DRAFT_3762774</name>
</gene>
<dbReference type="EMBL" id="WHUW01000026">
    <property type="protein sequence ID" value="KAF8435012.1"/>
    <property type="molecule type" value="Genomic_DNA"/>
</dbReference>